<dbReference type="OrthoDB" id="9814807at2"/>
<evidence type="ECO:0000259" key="2">
    <source>
        <dbReference type="Pfam" id="PF01757"/>
    </source>
</evidence>
<name>A0A127JVY1_9BURK</name>
<feature type="transmembrane region" description="Helical" evidence="1">
    <location>
        <begin position="226"/>
        <end position="248"/>
    </location>
</feature>
<feature type="transmembrane region" description="Helical" evidence="1">
    <location>
        <begin position="254"/>
        <end position="273"/>
    </location>
</feature>
<gene>
    <name evidence="3" type="ORF">UC35_16650</name>
</gene>
<feature type="transmembrane region" description="Helical" evidence="1">
    <location>
        <begin position="196"/>
        <end position="214"/>
    </location>
</feature>
<proteinExistence type="predicted"/>
<keyword evidence="1" id="KW-1133">Transmembrane helix</keyword>
<feature type="transmembrane region" description="Helical" evidence="1">
    <location>
        <begin position="47"/>
        <end position="66"/>
    </location>
</feature>
<dbReference type="Pfam" id="PF01757">
    <property type="entry name" value="Acyl_transf_3"/>
    <property type="match status" value="1"/>
</dbReference>
<dbReference type="GO" id="GO:0016747">
    <property type="term" value="F:acyltransferase activity, transferring groups other than amino-acyl groups"/>
    <property type="evidence" value="ECO:0007669"/>
    <property type="project" value="InterPro"/>
</dbReference>
<feature type="transmembrane region" description="Helical" evidence="1">
    <location>
        <begin position="17"/>
        <end position="35"/>
    </location>
</feature>
<keyword evidence="1" id="KW-0812">Transmembrane</keyword>
<feature type="transmembrane region" description="Helical" evidence="1">
    <location>
        <begin position="78"/>
        <end position="100"/>
    </location>
</feature>
<dbReference type="InterPro" id="IPR002656">
    <property type="entry name" value="Acyl_transf_3_dom"/>
</dbReference>
<accession>A0A127JVY1</accession>
<dbReference type="InterPro" id="IPR050879">
    <property type="entry name" value="Acyltransferase_3"/>
</dbReference>
<dbReference type="AlphaFoldDB" id="A0A127JVY1"/>
<feature type="transmembrane region" description="Helical" evidence="1">
    <location>
        <begin position="144"/>
        <end position="163"/>
    </location>
</feature>
<evidence type="ECO:0000256" key="1">
    <source>
        <dbReference type="SAM" id="Phobius"/>
    </source>
</evidence>
<keyword evidence="4" id="KW-1185">Reference proteome</keyword>
<dbReference type="PANTHER" id="PTHR23028">
    <property type="entry name" value="ACETYLTRANSFERASE"/>
    <property type="match status" value="1"/>
</dbReference>
<feature type="transmembrane region" description="Helical" evidence="1">
    <location>
        <begin position="285"/>
        <end position="308"/>
    </location>
</feature>
<dbReference type="EMBL" id="CP010951">
    <property type="protein sequence ID" value="AMO24168.1"/>
    <property type="molecule type" value="Genomic_DNA"/>
</dbReference>
<reference evidence="3 4" key="1">
    <citation type="journal article" date="2014" name="Int. J. Syst. Evol. Microbiol.">
        <title>Ramlibacter solisilvae sp. nov., isolated from forest soil, and emended description of the genus Ramlibacter.</title>
        <authorList>
            <person name="Lee H.J."/>
            <person name="Lee S.H."/>
            <person name="Lee S.S."/>
            <person name="Lee J.S."/>
            <person name="Kim Y."/>
            <person name="Kim S.C."/>
            <person name="Jeon C.O."/>
        </authorList>
    </citation>
    <scope>NUCLEOTIDE SEQUENCE [LARGE SCALE GENOMIC DNA]</scope>
    <source>
        <strain evidence="3 4">5-10</strain>
    </source>
</reference>
<feature type="transmembrane region" description="Helical" evidence="1">
    <location>
        <begin position="339"/>
        <end position="360"/>
    </location>
</feature>
<protein>
    <recommendedName>
        <fullName evidence="2">Acyltransferase 3 domain-containing protein</fullName>
    </recommendedName>
</protein>
<evidence type="ECO:0000313" key="4">
    <source>
        <dbReference type="Proteomes" id="UP000070433"/>
    </source>
</evidence>
<sequence>MPPPDTRTPIRFEALDGWRGLCACFVVLFHFHGYSPLYSSSLIRNSYLFVDFFFVLSGFVIAYNYASRLDSWQGVKAFFILRLGRLYPLHLAVLLAFVAYETLRLTMGQPAFTGETRPSAVITNLLLLQGLGIHDSLTWNGPSWSISTELWTYVLFALVCLWFGMRDWMLVAAAFVLPLLLFLLSKSGMDTTFDWGYLRCVLGFALGVACWRVYSLAPATRRPLGTAAMTMLELAIVLAVAAFVSAAGTSPLSFMAPFVFAAAVLIFSAEGGLVSRLFRGRVMSWLGMLSYSIYLTHLLVVTLAPPIIKRLMGKELWTAMPLPNGQWVMAFGRNDLEGTLFYGVALAATLALSALTYRWVEVPGRELSRKWLRRPRLNAAAAKPQQQS</sequence>
<feature type="transmembrane region" description="Helical" evidence="1">
    <location>
        <begin position="168"/>
        <end position="184"/>
    </location>
</feature>
<dbReference type="PANTHER" id="PTHR23028:SF131">
    <property type="entry name" value="BLR2367 PROTEIN"/>
    <property type="match status" value="1"/>
</dbReference>
<organism evidence="3 4">
    <name type="scientific">Ramlibacter tataouinensis</name>
    <dbReference type="NCBI Taxonomy" id="94132"/>
    <lineage>
        <taxon>Bacteria</taxon>
        <taxon>Pseudomonadati</taxon>
        <taxon>Pseudomonadota</taxon>
        <taxon>Betaproteobacteria</taxon>
        <taxon>Burkholderiales</taxon>
        <taxon>Comamonadaceae</taxon>
        <taxon>Ramlibacter</taxon>
    </lineage>
</organism>
<dbReference type="GO" id="GO:0000271">
    <property type="term" value="P:polysaccharide biosynthetic process"/>
    <property type="evidence" value="ECO:0007669"/>
    <property type="project" value="TreeGrafter"/>
</dbReference>
<dbReference type="RefSeq" id="WP_061501642.1">
    <property type="nucleotide sequence ID" value="NZ_CP010951.1"/>
</dbReference>
<dbReference type="Proteomes" id="UP000070433">
    <property type="component" value="Chromosome"/>
</dbReference>
<evidence type="ECO:0000313" key="3">
    <source>
        <dbReference type="EMBL" id="AMO24168.1"/>
    </source>
</evidence>
<dbReference type="GO" id="GO:0016020">
    <property type="term" value="C:membrane"/>
    <property type="evidence" value="ECO:0007669"/>
    <property type="project" value="TreeGrafter"/>
</dbReference>
<keyword evidence="1" id="KW-0472">Membrane</keyword>
<feature type="domain" description="Acyltransferase 3" evidence="2">
    <location>
        <begin position="13"/>
        <end position="358"/>
    </location>
</feature>